<evidence type="ECO:0000256" key="20">
    <source>
        <dbReference type="SAM" id="Phobius"/>
    </source>
</evidence>
<keyword evidence="6" id="KW-0597">Phosphoprotein</keyword>
<dbReference type="PANTHER" id="PTHR44936:SF9">
    <property type="entry name" value="SENSOR PROTEIN CREC"/>
    <property type="match status" value="1"/>
</dbReference>
<keyword evidence="20" id="KW-0812">Transmembrane</keyword>
<evidence type="ECO:0000256" key="9">
    <source>
        <dbReference type="ARBA" id="ARBA00022777"/>
    </source>
</evidence>
<evidence type="ECO:0000256" key="7">
    <source>
        <dbReference type="ARBA" id="ARBA00022679"/>
    </source>
</evidence>
<dbReference type="GO" id="GO:0016020">
    <property type="term" value="C:membrane"/>
    <property type="evidence" value="ECO:0007669"/>
    <property type="project" value="UniProtKB-SubCell"/>
</dbReference>
<dbReference type="EMBL" id="WMBQ01000001">
    <property type="protein sequence ID" value="MTD94849.1"/>
    <property type="molecule type" value="Genomic_DNA"/>
</dbReference>
<evidence type="ECO:0000256" key="14">
    <source>
        <dbReference type="ARBA" id="ARBA00023012"/>
    </source>
</evidence>
<dbReference type="Pfam" id="PF02518">
    <property type="entry name" value="HATPase_c"/>
    <property type="match status" value="1"/>
</dbReference>
<name>A0A6I3KK85_9HYPH</name>
<evidence type="ECO:0000256" key="11">
    <source>
        <dbReference type="ARBA" id="ARBA00022840"/>
    </source>
</evidence>
<keyword evidence="7" id="KW-0808">Transferase</keyword>
<comment type="subcellular location">
    <subcellularLocation>
        <location evidence="4">Membrane</location>
    </subcellularLocation>
</comment>
<dbReference type="PROSITE" id="PS50885">
    <property type="entry name" value="HAMP"/>
    <property type="match status" value="1"/>
</dbReference>
<organism evidence="23 24">
    <name type="scientific">Hyphomicrobium album</name>
    <dbReference type="NCBI Taxonomy" id="2665159"/>
    <lineage>
        <taxon>Bacteria</taxon>
        <taxon>Pseudomonadati</taxon>
        <taxon>Pseudomonadota</taxon>
        <taxon>Alphaproteobacteria</taxon>
        <taxon>Hyphomicrobiales</taxon>
        <taxon>Hyphomicrobiaceae</taxon>
        <taxon>Hyphomicrobium</taxon>
    </lineage>
</organism>
<evidence type="ECO:0000256" key="10">
    <source>
        <dbReference type="ARBA" id="ARBA00022801"/>
    </source>
</evidence>
<dbReference type="SMART" id="SM00387">
    <property type="entry name" value="HATPase_c"/>
    <property type="match status" value="1"/>
</dbReference>
<dbReference type="InterPro" id="IPR004358">
    <property type="entry name" value="Sig_transdc_His_kin-like_C"/>
</dbReference>
<evidence type="ECO:0000256" key="12">
    <source>
        <dbReference type="ARBA" id="ARBA00022842"/>
    </source>
</evidence>
<feature type="region of interest" description="Disordered" evidence="19">
    <location>
        <begin position="511"/>
        <end position="534"/>
    </location>
</feature>
<evidence type="ECO:0000256" key="3">
    <source>
        <dbReference type="ARBA" id="ARBA00001946"/>
    </source>
</evidence>
<evidence type="ECO:0000256" key="2">
    <source>
        <dbReference type="ARBA" id="ARBA00001936"/>
    </source>
</evidence>
<dbReference type="EC" id="2.7.13.3" evidence="5"/>
<comment type="cofactor">
    <cofactor evidence="3">
        <name>Mg(2+)</name>
        <dbReference type="ChEBI" id="CHEBI:18420"/>
    </cofactor>
</comment>
<comment type="catalytic activity">
    <reaction evidence="1">
        <text>ATP + protein L-histidine = ADP + protein N-phospho-L-histidine.</text>
        <dbReference type="EC" id="2.7.13.3"/>
    </reaction>
</comment>
<dbReference type="SUPFAM" id="SSF55874">
    <property type="entry name" value="ATPase domain of HSP90 chaperone/DNA topoisomerase II/histidine kinase"/>
    <property type="match status" value="1"/>
</dbReference>
<keyword evidence="11" id="KW-0067">ATP-binding</keyword>
<dbReference type="AlphaFoldDB" id="A0A6I3KK85"/>
<keyword evidence="14" id="KW-0902">Two-component regulatory system</keyword>
<evidence type="ECO:0000256" key="17">
    <source>
        <dbReference type="ARBA" id="ARBA00040454"/>
    </source>
</evidence>
<evidence type="ECO:0000256" key="19">
    <source>
        <dbReference type="SAM" id="MobiDB-lite"/>
    </source>
</evidence>
<evidence type="ECO:0000256" key="8">
    <source>
        <dbReference type="ARBA" id="ARBA00022741"/>
    </source>
</evidence>
<dbReference type="InterPro" id="IPR003594">
    <property type="entry name" value="HATPase_dom"/>
</dbReference>
<dbReference type="InterPro" id="IPR003660">
    <property type="entry name" value="HAMP_dom"/>
</dbReference>
<proteinExistence type="predicted"/>
<comment type="cofactor">
    <cofactor evidence="2">
        <name>Mn(2+)</name>
        <dbReference type="ChEBI" id="CHEBI:29035"/>
    </cofactor>
</comment>
<evidence type="ECO:0000259" key="22">
    <source>
        <dbReference type="PROSITE" id="PS50885"/>
    </source>
</evidence>
<dbReference type="PANTHER" id="PTHR44936">
    <property type="entry name" value="SENSOR PROTEIN CREC"/>
    <property type="match status" value="1"/>
</dbReference>
<evidence type="ECO:0000256" key="4">
    <source>
        <dbReference type="ARBA" id="ARBA00004370"/>
    </source>
</evidence>
<keyword evidence="16" id="KW-0464">Manganese</keyword>
<keyword evidence="20" id="KW-1133">Transmembrane helix</keyword>
<evidence type="ECO:0000256" key="18">
    <source>
        <dbReference type="ARBA" id="ARBA00041776"/>
    </source>
</evidence>
<keyword evidence="8" id="KW-0547">Nucleotide-binding</keyword>
<evidence type="ECO:0000256" key="5">
    <source>
        <dbReference type="ARBA" id="ARBA00012438"/>
    </source>
</evidence>
<dbReference type="InterPro" id="IPR005467">
    <property type="entry name" value="His_kinase_dom"/>
</dbReference>
<feature type="domain" description="Histidine kinase" evidence="21">
    <location>
        <begin position="302"/>
        <end position="512"/>
    </location>
</feature>
<keyword evidence="24" id="KW-1185">Reference proteome</keyword>
<protein>
    <recommendedName>
        <fullName evidence="17">Signal transduction histidine-protein kinase/phosphatase MprB</fullName>
        <ecNumber evidence="5">2.7.13.3</ecNumber>
    </recommendedName>
    <alternativeName>
        <fullName evidence="18">Mycobacterial persistence regulator B</fullName>
    </alternativeName>
</protein>
<keyword evidence="13" id="KW-0904">Protein phosphatase</keyword>
<evidence type="ECO:0000313" key="23">
    <source>
        <dbReference type="EMBL" id="MTD94849.1"/>
    </source>
</evidence>
<feature type="domain" description="HAMP" evidence="22">
    <location>
        <begin position="233"/>
        <end position="288"/>
    </location>
</feature>
<dbReference type="PROSITE" id="PS50109">
    <property type="entry name" value="HIS_KIN"/>
    <property type="match status" value="1"/>
</dbReference>
<keyword evidence="20" id="KW-0472">Membrane</keyword>
<dbReference type="GO" id="GO:0004721">
    <property type="term" value="F:phosphoprotein phosphatase activity"/>
    <property type="evidence" value="ECO:0007669"/>
    <property type="project" value="UniProtKB-KW"/>
</dbReference>
<dbReference type="InterPro" id="IPR050980">
    <property type="entry name" value="2C_sensor_his_kinase"/>
</dbReference>
<keyword evidence="12" id="KW-0460">Magnesium</keyword>
<dbReference type="CDD" id="cd00075">
    <property type="entry name" value="HATPase"/>
    <property type="match status" value="1"/>
</dbReference>
<keyword evidence="9" id="KW-0418">Kinase</keyword>
<comment type="caution">
    <text evidence="23">The sequence shown here is derived from an EMBL/GenBank/DDBJ whole genome shotgun (WGS) entry which is preliminary data.</text>
</comment>
<dbReference type="GO" id="GO:0004673">
    <property type="term" value="F:protein histidine kinase activity"/>
    <property type="evidence" value="ECO:0007669"/>
    <property type="project" value="UniProtKB-EC"/>
</dbReference>
<evidence type="ECO:0000256" key="6">
    <source>
        <dbReference type="ARBA" id="ARBA00022553"/>
    </source>
</evidence>
<dbReference type="GO" id="GO:0000160">
    <property type="term" value="P:phosphorelay signal transduction system"/>
    <property type="evidence" value="ECO:0007669"/>
    <property type="project" value="UniProtKB-KW"/>
</dbReference>
<evidence type="ECO:0000256" key="15">
    <source>
        <dbReference type="ARBA" id="ARBA00023016"/>
    </source>
</evidence>
<dbReference type="Proteomes" id="UP000440694">
    <property type="component" value="Unassembled WGS sequence"/>
</dbReference>
<feature type="transmembrane region" description="Helical" evidence="20">
    <location>
        <begin position="208"/>
        <end position="231"/>
    </location>
</feature>
<feature type="compositionally biased region" description="Basic and acidic residues" evidence="19">
    <location>
        <begin position="511"/>
        <end position="521"/>
    </location>
</feature>
<evidence type="ECO:0000313" key="24">
    <source>
        <dbReference type="Proteomes" id="UP000440694"/>
    </source>
</evidence>
<evidence type="ECO:0000259" key="21">
    <source>
        <dbReference type="PROSITE" id="PS50109"/>
    </source>
</evidence>
<dbReference type="Gene3D" id="3.30.565.10">
    <property type="entry name" value="Histidine kinase-like ATPase, C-terminal domain"/>
    <property type="match status" value="1"/>
</dbReference>
<accession>A0A6I3KK85</accession>
<evidence type="ECO:0000256" key="1">
    <source>
        <dbReference type="ARBA" id="ARBA00000085"/>
    </source>
</evidence>
<keyword evidence="15" id="KW-0346">Stress response</keyword>
<sequence>MRDRSERKRVLRDNKNDARQLTFADWWRRVRVPQWAAKYQASWRDLGLPSKLLMLTAAFVMLAEVLIFLPSISTFRVDWLNERLTAAQLATLAAEGFPGGDVPSGLRAEMLRTAQVKAIASRRQGVRRLVLPVDPQMTIDQHYDLRQRPESWLDSVALRFEQIGDAIAVFFAPNGRTIRVLGSIGDDPDDLVEIVMPEAPLKAALNSYALNILGVSIVISLATAALVYFAISRLLVRPVMRITHAMVRFRQDPEDPSRIIVPSSRHDEIGVAERELGEMQRQLSGTLLQKTRLAQLGLAVSKINHDLRGMLANAQLLSDRLTAIPDPTVQRFAPKLIASLDRAINFCNDTLRFGRAEEAAPRRELLPLKPLAEEVGEALGLPREGSIDWVLEMDDTLRIDADRDHLFRILSNLSRNAIEAIEGAPGSPHGEVRIKAWREGRRVFVDVRDTGPGVPQKARDHLFEAFTGSQRKGGTGLGLAIAAEIIGVHGGHIRLLDTPKGATFQFEIPDRGAHHGHEEPGTARLSRPPADDLA</sequence>
<dbReference type="Gene3D" id="6.10.340.10">
    <property type="match status" value="1"/>
</dbReference>
<dbReference type="InterPro" id="IPR036890">
    <property type="entry name" value="HATPase_C_sf"/>
</dbReference>
<gene>
    <name evidence="23" type="ORF">GIW81_10955</name>
</gene>
<reference evidence="23 24" key="1">
    <citation type="submission" date="2019-11" db="EMBL/GenBank/DDBJ databases">
        <title>Identification of a novel strain.</title>
        <authorList>
            <person name="Xu Q."/>
            <person name="Wang G."/>
        </authorList>
    </citation>
    <scope>NUCLEOTIDE SEQUENCE [LARGE SCALE GENOMIC DNA]</scope>
    <source>
        <strain evidence="24">xq</strain>
    </source>
</reference>
<keyword evidence="10" id="KW-0378">Hydrolase</keyword>
<dbReference type="PRINTS" id="PR00344">
    <property type="entry name" value="BCTRLSENSOR"/>
</dbReference>
<evidence type="ECO:0000256" key="13">
    <source>
        <dbReference type="ARBA" id="ARBA00022912"/>
    </source>
</evidence>
<dbReference type="GO" id="GO:0005524">
    <property type="term" value="F:ATP binding"/>
    <property type="evidence" value="ECO:0007669"/>
    <property type="project" value="UniProtKB-KW"/>
</dbReference>
<evidence type="ECO:0000256" key="16">
    <source>
        <dbReference type="ARBA" id="ARBA00023211"/>
    </source>
</evidence>